<dbReference type="GeneID" id="66831603"/>
<evidence type="ECO:0000256" key="6">
    <source>
        <dbReference type="RuleBase" id="RU364082"/>
    </source>
</evidence>
<evidence type="ECO:0000256" key="3">
    <source>
        <dbReference type="ARBA" id="ARBA00012929"/>
    </source>
</evidence>
<evidence type="ECO:0000256" key="4">
    <source>
        <dbReference type="ARBA" id="ARBA00017099"/>
    </source>
</evidence>
<comment type="similarity">
    <text evidence="2 6">Belongs to the dTDP-4-dehydrorhamnose reductase family.</text>
</comment>
<dbReference type="InterPro" id="IPR036291">
    <property type="entry name" value="NAD(P)-bd_dom_sf"/>
</dbReference>
<dbReference type="Gene3D" id="3.90.25.10">
    <property type="entry name" value="UDP-galactose 4-epimerase, domain 1"/>
    <property type="match status" value="1"/>
</dbReference>
<dbReference type="SUPFAM" id="SSF51735">
    <property type="entry name" value="NAD(P)-binding Rossmann-fold domains"/>
    <property type="match status" value="1"/>
</dbReference>
<dbReference type="InterPro" id="IPR005913">
    <property type="entry name" value="dTDP_dehydrorham_reduct"/>
</dbReference>
<evidence type="ECO:0000259" key="7">
    <source>
        <dbReference type="Pfam" id="PF04321"/>
    </source>
</evidence>
<evidence type="ECO:0000313" key="9">
    <source>
        <dbReference type="Proteomes" id="UP000248592"/>
    </source>
</evidence>
<comment type="catalytic activity">
    <reaction evidence="5 6">
        <text>dTDP-beta-L-rhamnose + NADP(+) = dTDP-4-dehydro-beta-L-rhamnose + NADPH + H(+)</text>
        <dbReference type="Rhea" id="RHEA:21796"/>
        <dbReference type="ChEBI" id="CHEBI:15378"/>
        <dbReference type="ChEBI" id="CHEBI:57510"/>
        <dbReference type="ChEBI" id="CHEBI:57783"/>
        <dbReference type="ChEBI" id="CHEBI:58349"/>
        <dbReference type="ChEBI" id="CHEBI:62830"/>
        <dbReference type="EC" id="1.1.1.133"/>
    </reaction>
</comment>
<accession>A0A2Z4JR19</accession>
<comment type="function">
    <text evidence="6">Catalyzes the reduction of dTDP-6-deoxy-L-lyxo-4-hexulose to yield dTDP-L-rhamnose.</text>
</comment>
<dbReference type="RefSeq" id="WP_112294266.1">
    <property type="nucleotide sequence ID" value="NZ_CBCSBS010000002.1"/>
</dbReference>
<evidence type="ECO:0000313" key="8">
    <source>
        <dbReference type="EMBL" id="AWW49139.1"/>
    </source>
</evidence>
<dbReference type="NCBIfam" id="TIGR01214">
    <property type="entry name" value="rmlD"/>
    <property type="match status" value="1"/>
</dbReference>
<dbReference type="GO" id="GO:0019305">
    <property type="term" value="P:dTDP-rhamnose biosynthetic process"/>
    <property type="evidence" value="ECO:0007669"/>
    <property type="project" value="UniProtKB-UniPathway"/>
</dbReference>
<evidence type="ECO:0000256" key="5">
    <source>
        <dbReference type="ARBA" id="ARBA00048200"/>
    </source>
</evidence>
<keyword evidence="6" id="KW-0521">NADP</keyword>
<dbReference type="GO" id="GO:0008831">
    <property type="term" value="F:dTDP-4-dehydrorhamnose reductase activity"/>
    <property type="evidence" value="ECO:0007669"/>
    <property type="project" value="UniProtKB-EC"/>
</dbReference>
<evidence type="ECO:0000256" key="2">
    <source>
        <dbReference type="ARBA" id="ARBA00010944"/>
    </source>
</evidence>
<dbReference type="PANTHER" id="PTHR10491:SF4">
    <property type="entry name" value="METHIONINE ADENOSYLTRANSFERASE 2 SUBUNIT BETA"/>
    <property type="match status" value="1"/>
</dbReference>
<dbReference type="Gene3D" id="3.40.50.720">
    <property type="entry name" value="NAD(P)-binding Rossmann-like Domain"/>
    <property type="match status" value="1"/>
</dbReference>
<dbReference type="Pfam" id="PF04321">
    <property type="entry name" value="RmlD_sub_bind"/>
    <property type="match status" value="1"/>
</dbReference>
<dbReference type="CDD" id="cd05254">
    <property type="entry name" value="dTDP_HR_like_SDR_e"/>
    <property type="match status" value="1"/>
</dbReference>
<proteinExistence type="inferred from homology"/>
<protein>
    <recommendedName>
        <fullName evidence="4 6">dTDP-4-dehydrorhamnose reductase</fullName>
        <ecNumber evidence="3 6">1.1.1.133</ecNumber>
    </recommendedName>
</protein>
<gene>
    <name evidence="8" type="primary">rfbD</name>
    <name evidence="8" type="ORF">Pas1_01360</name>
</gene>
<name>A0A2Z4JR19_9BURK</name>
<sequence length="318" mass="35148">MNVLVFGAAGQLGKAFHALLREHKNLNVLYVTRTECDLGDPEEIARVLKQSQAKLIINAAAYTAVDKAETETESAYAVNASAPELMAKYATQHDATFIHYSTDYVFDGSKSDFYLEDDVCNPLGVYGKSKRAGEVAIQKAFEKSKLGQYAILRTSWVYGDGSNFIRTILRLAKEREELKVINDQYGVPTYANWLACISLELCLDSDSQIKTFPSGIYHAVPSGEITWYGLACQVIDSAIEAGETLKLKPEAIQPIPATAYPLPAPRPQNSRMGTQKLRAVLAAKNPNDSSSYNETAQISAFPDWRKMVQKYVKDLSAK</sequence>
<dbReference type="InterPro" id="IPR029903">
    <property type="entry name" value="RmlD-like-bd"/>
</dbReference>
<dbReference type="GO" id="GO:0005829">
    <property type="term" value="C:cytosol"/>
    <property type="evidence" value="ECO:0007669"/>
    <property type="project" value="TreeGrafter"/>
</dbReference>
<dbReference type="PANTHER" id="PTHR10491">
    <property type="entry name" value="DTDP-4-DEHYDRORHAMNOSE REDUCTASE"/>
    <property type="match status" value="1"/>
</dbReference>
<dbReference type="UniPathway" id="UPA00124"/>
<comment type="pathway">
    <text evidence="1 6">Carbohydrate biosynthesis; dTDP-L-rhamnose biosynthesis.</text>
</comment>
<comment type="cofactor">
    <cofactor evidence="6">
        <name>Mg(2+)</name>
        <dbReference type="ChEBI" id="CHEBI:18420"/>
    </cofactor>
    <text evidence="6">Binds 1 Mg(2+) ion per monomer.</text>
</comment>
<keyword evidence="6 8" id="KW-0560">Oxidoreductase</keyword>
<dbReference type="KEGG" id="poh:DPM16_01355"/>
<evidence type="ECO:0000256" key="1">
    <source>
        <dbReference type="ARBA" id="ARBA00004781"/>
    </source>
</evidence>
<dbReference type="EMBL" id="CP030085">
    <property type="protein sequence ID" value="AWW49139.1"/>
    <property type="molecule type" value="Genomic_DNA"/>
</dbReference>
<dbReference type="Proteomes" id="UP000248592">
    <property type="component" value="Chromosome"/>
</dbReference>
<feature type="domain" description="RmlD-like substrate binding" evidence="7">
    <location>
        <begin position="1"/>
        <end position="287"/>
    </location>
</feature>
<organism evidence="8 9">
    <name type="scientific">Polynucleobacter paneuropaeus</name>
    <dbReference type="NCBI Taxonomy" id="2527775"/>
    <lineage>
        <taxon>Bacteria</taxon>
        <taxon>Pseudomonadati</taxon>
        <taxon>Pseudomonadota</taxon>
        <taxon>Betaproteobacteria</taxon>
        <taxon>Burkholderiales</taxon>
        <taxon>Burkholderiaceae</taxon>
        <taxon>Polynucleobacter</taxon>
    </lineage>
</organism>
<dbReference type="AlphaFoldDB" id="A0A2Z4JR19"/>
<dbReference type="EC" id="1.1.1.133" evidence="3 6"/>
<reference evidence="9" key="1">
    <citation type="submission" date="2018-06" db="EMBL/GenBank/DDBJ databases">
        <title>Description of a new Polynucleobacter species.</title>
        <authorList>
            <person name="Hahn M.W."/>
        </authorList>
    </citation>
    <scope>NUCLEOTIDE SEQUENCE [LARGE SCALE GENOMIC DNA]</scope>
    <source>
        <strain evidence="9">MG-25-Pas1-D2</strain>
    </source>
</reference>